<feature type="domain" description="FAD dependent oxidoreductase" evidence="6">
    <location>
        <begin position="4"/>
        <end position="373"/>
    </location>
</feature>
<evidence type="ECO:0000256" key="3">
    <source>
        <dbReference type="ARBA" id="ARBA00022630"/>
    </source>
</evidence>
<dbReference type="PRINTS" id="PR01001">
    <property type="entry name" value="FADG3PDH"/>
</dbReference>
<sequence>MAHDVIVVGGGIAGCAAAERLAERGLSVLLLERGALAGGATGRNQGGLLPSPLPACGGLFAEAVAYYAQADRESEVPFRFRPHGYLLVAADEDGMDRARGHGHALAENGFPAHQIGPGELRELEPGLAPDLAGAVVVEGAHALHPVLTAAALAVRAARAGAEIRTHTMVRGLLTDSERVTGVVTDGGPLAAGAVVLAAGPWSRSLAQQAGTDVPVFGARGWLLRTAPVTGAVFRHTLMQSTWHGPVGLKRNGPPLLADVAAPAPAGGAQVVFSLQPLPSGEVVLGSSSGPALQLDDVRDGEEAVAMIAAAAARHAPVLAKTPVRAAWSGVRPMSPDGLPVVGPAPGAPGLWLLTGFGIDGMPLAPGTARLLTEYLVAGRCPAGAEPFVPERFDARGDRHD</sequence>
<evidence type="ECO:0000256" key="1">
    <source>
        <dbReference type="ARBA" id="ARBA00001974"/>
    </source>
</evidence>
<dbReference type="KEGG" id="sdd:D9753_04020"/>
<accession>A0A3G2JCH6</accession>
<dbReference type="Proteomes" id="UP000268329">
    <property type="component" value="Chromosome"/>
</dbReference>
<proteinExistence type="inferred from homology"/>
<dbReference type="InterPro" id="IPR000447">
    <property type="entry name" value="G3P_DH_FAD-dep"/>
</dbReference>
<dbReference type="GO" id="GO:0004368">
    <property type="term" value="F:glycerol-3-phosphate dehydrogenase (quinone) activity"/>
    <property type="evidence" value="ECO:0007669"/>
    <property type="project" value="InterPro"/>
</dbReference>
<reference evidence="7 8" key="1">
    <citation type="submission" date="2018-10" db="EMBL/GenBank/DDBJ databases">
        <title>The genome of Streptomyces dangxiongensis Z022.</title>
        <authorList>
            <person name="Zhang B."/>
        </authorList>
    </citation>
    <scope>NUCLEOTIDE SEQUENCE [LARGE SCALE GENOMIC DNA]</scope>
    <source>
        <strain evidence="7 8">Z022</strain>
    </source>
</reference>
<dbReference type="PANTHER" id="PTHR13847:SF287">
    <property type="entry name" value="FAD-DEPENDENT OXIDOREDUCTASE DOMAIN-CONTAINING PROTEIN 1"/>
    <property type="match status" value="1"/>
</dbReference>
<evidence type="ECO:0000256" key="4">
    <source>
        <dbReference type="ARBA" id="ARBA00022827"/>
    </source>
</evidence>
<dbReference type="RefSeq" id="WP_121785740.1">
    <property type="nucleotide sequence ID" value="NZ_CP033073.1"/>
</dbReference>
<evidence type="ECO:0000256" key="2">
    <source>
        <dbReference type="ARBA" id="ARBA00007330"/>
    </source>
</evidence>
<dbReference type="PANTHER" id="PTHR13847">
    <property type="entry name" value="SARCOSINE DEHYDROGENASE-RELATED"/>
    <property type="match status" value="1"/>
</dbReference>
<dbReference type="Gene3D" id="3.30.9.10">
    <property type="entry name" value="D-Amino Acid Oxidase, subunit A, domain 2"/>
    <property type="match status" value="1"/>
</dbReference>
<evidence type="ECO:0000256" key="5">
    <source>
        <dbReference type="ARBA" id="ARBA00023002"/>
    </source>
</evidence>
<keyword evidence="3" id="KW-0285">Flavoprotein</keyword>
<comment type="similarity">
    <text evidence="2">Belongs to the FAD-dependent glycerol-3-phosphate dehydrogenase family.</text>
</comment>
<dbReference type="InterPro" id="IPR036188">
    <property type="entry name" value="FAD/NAD-bd_sf"/>
</dbReference>
<protein>
    <submittedName>
        <fullName evidence="7">FAD-binding oxidoreductase</fullName>
    </submittedName>
</protein>
<evidence type="ECO:0000313" key="7">
    <source>
        <dbReference type="EMBL" id="AYN38232.1"/>
    </source>
</evidence>
<dbReference type="AlphaFoldDB" id="A0A3G2JCH6"/>
<keyword evidence="8" id="KW-1185">Reference proteome</keyword>
<gene>
    <name evidence="7" type="ORF">D9753_04020</name>
</gene>
<organism evidence="7 8">
    <name type="scientific">Streptomyces dangxiongensis</name>
    <dbReference type="NCBI Taxonomy" id="1442032"/>
    <lineage>
        <taxon>Bacteria</taxon>
        <taxon>Bacillati</taxon>
        <taxon>Actinomycetota</taxon>
        <taxon>Actinomycetes</taxon>
        <taxon>Kitasatosporales</taxon>
        <taxon>Streptomycetaceae</taxon>
        <taxon>Streptomyces</taxon>
    </lineage>
</organism>
<dbReference type="Gene3D" id="3.50.50.60">
    <property type="entry name" value="FAD/NAD(P)-binding domain"/>
    <property type="match status" value="1"/>
</dbReference>
<keyword evidence="5" id="KW-0560">Oxidoreductase</keyword>
<dbReference type="SUPFAM" id="SSF54373">
    <property type="entry name" value="FAD-linked reductases, C-terminal domain"/>
    <property type="match status" value="1"/>
</dbReference>
<dbReference type="OrthoDB" id="9806257at2"/>
<evidence type="ECO:0000259" key="6">
    <source>
        <dbReference type="Pfam" id="PF01266"/>
    </source>
</evidence>
<dbReference type="InterPro" id="IPR006076">
    <property type="entry name" value="FAD-dep_OxRdtase"/>
</dbReference>
<comment type="cofactor">
    <cofactor evidence="1">
        <name>FAD</name>
        <dbReference type="ChEBI" id="CHEBI:57692"/>
    </cofactor>
</comment>
<dbReference type="GO" id="GO:0005737">
    <property type="term" value="C:cytoplasm"/>
    <property type="evidence" value="ECO:0007669"/>
    <property type="project" value="TreeGrafter"/>
</dbReference>
<keyword evidence="4" id="KW-0274">FAD</keyword>
<dbReference type="EMBL" id="CP033073">
    <property type="protein sequence ID" value="AYN38232.1"/>
    <property type="molecule type" value="Genomic_DNA"/>
</dbReference>
<name>A0A3G2JCH6_9ACTN</name>
<dbReference type="SUPFAM" id="SSF51905">
    <property type="entry name" value="FAD/NAD(P)-binding domain"/>
    <property type="match status" value="1"/>
</dbReference>
<dbReference type="GO" id="GO:0006072">
    <property type="term" value="P:glycerol-3-phosphate metabolic process"/>
    <property type="evidence" value="ECO:0007669"/>
    <property type="project" value="InterPro"/>
</dbReference>
<dbReference type="Pfam" id="PF01266">
    <property type="entry name" value="DAO"/>
    <property type="match status" value="1"/>
</dbReference>
<evidence type="ECO:0000313" key="8">
    <source>
        <dbReference type="Proteomes" id="UP000268329"/>
    </source>
</evidence>